<feature type="region of interest" description="Disordered" evidence="1">
    <location>
        <begin position="52"/>
        <end position="89"/>
    </location>
</feature>
<dbReference type="EMBL" id="QOCV01000006">
    <property type="protein sequence ID" value="RHW54355.1"/>
    <property type="molecule type" value="Genomic_DNA"/>
</dbReference>
<feature type="transmembrane region" description="Helical" evidence="2">
    <location>
        <begin position="28"/>
        <end position="47"/>
    </location>
</feature>
<proteinExistence type="predicted"/>
<evidence type="ECO:0000256" key="2">
    <source>
        <dbReference type="SAM" id="Phobius"/>
    </source>
</evidence>
<dbReference type="AlphaFoldDB" id="A0A396SQC2"/>
<gene>
    <name evidence="3" type="ORF">DS835_04700</name>
</gene>
<feature type="compositionally biased region" description="Basic and acidic residues" evidence="1">
    <location>
        <begin position="80"/>
        <end position="89"/>
    </location>
</feature>
<evidence type="ECO:0000256" key="1">
    <source>
        <dbReference type="SAM" id="MobiDB-lite"/>
    </source>
</evidence>
<sequence>MSFLGIVSILLLVLIALCIIFAMFHIIFMLLPAIIVIALIIWLINYFTKGKDNSSANQKKTWNTGWANKNSPKHKRKKVRDAETKDVDK</sequence>
<dbReference type="RefSeq" id="WP_118897973.1">
    <property type="nucleotide sequence ID" value="NZ_QOCV01000006.1"/>
</dbReference>
<protein>
    <submittedName>
        <fullName evidence="3">Uncharacterized protein</fullName>
    </submittedName>
</protein>
<keyword evidence="2" id="KW-0472">Membrane</keyword>
<organism evidence="3 4">
    <name type="scientific">Lactobacillus bombicola</name>
    <dbReference type="NCBI Taxonomy" id="1505723"/>
    <lineage>
        <taxon>Bacteria</taxon>
        <taxon>Bacillati</taxon>
        <taxon>Bacillota</taxon>
        <taxon>Bacilli</taxon>
        <taxon>Lactobacillales</taxon>
        <taxon>Lactobacillaceae</taxon>
        <taxon>Lactobacillus</taxon>
    </lineage>
</organism>
<keyword evidence="2" id="KW-0812">Transmembrane</keyword>
<name>A0A396SQC2_9LACO</name>
<evidence type="ECO:0000313" key="4">
    <source>
        <dbReference type="Proteomes" id="UP000265862"/>
    </source>
</evidence>
<reference evidence="3 4" key="1">
    <citation type="submission" date="2018-07" db="EMBL/GenBank/DDBJ databases">
        <title>Genome sequences of six Lactobacillus spp. isolated from bumble bee guts.</title>
        <authorList>
            <person name="Motta E.V.S."/>
            <person name="Moran N.A."/>
        </authorList>
    </citation>
    <scope>NUCLEOTIDE SEQUENCE [LARGE SCALE GENOMIC DNA]</scope>
    <source>
        <strain evidence="3 4">OCC3</strain>
    </source>
</reference>
<comment type="caution">
    <text evidence="3">The sequence shown here is derived from an EMBL/GenBank/DDBJ whole genome shotgun (WGS) entry which is preliminary data.</text>
</comment>
<keyword evidence="2" id="KW-1133">Transmembrane helix</keyword>
<accession>A0A396SQC2</accession>
<feature type="compositionally biased region" description="Polar residues" evidence="1">
    <location>
        <begin position="53"/>
        <end position="70"/>
    </location>
</feature>
<dbReference type="Proteomes" id="UP000265862">
    <property type="component" value="Unassembled WGS sequence"/>
</dbReference>
<evidence type="ECO:0000313" key="3">
    <source>
        <dbReference type="EMBL" id="RHW54355.1"/>
    </source>
</evidence>